<comment type="similarity">
    <text evidence="2 4">Belongs to the archaeal flagellin family.</text>
</comment>
<keyword evidence="5" id="KW-0812">Transmembrane</keyword>
<comment type="subcellular location">
    <subcellularLocation>
        <location evidence="1 4">Archaeal flagellum</location>
    </subcellularLocation>
</comment>
<dbReference type="EMBL" id="RKLT01000028">
    <property type="protein sequence ID" value="MBX0297797.1"/>
    <property type="molecule type" value="Genomic_DNA"/>
</dbReference>
<proteinExistence type="inferred from homology"/>
<dbReference type="RefSeq" id="WP_220582381.1">
    <property type="nucleotide sequence ID" value="NZ_RKLT01000028.1"/>
</dbReference>
<evidence type="ECO:0000313" key="6">
    <source>
        <dbReference type="EMBL" id="MBX0297797.1"/>
    </source>
</evidence>
<sequence length="191" mass="20058">MNKKKPNQKLEERGQIGIGTLAVFIAMVLVAAIATGVLINTAWVIQEETQSTSTDGSQQVTNTLVVTNTSGLSDGSAISEIRLTVKKSPDANTVDISNSALSYTTQHTEIDAQIGTQGISTEVVVGDDTTLNTDRDRVRIIIDLVSAENSATEFTAGEKATIRITTPSGGQTVVMATAPDSIPSSGKPVRL</sequence>
<keyword evidence="5" id="KW-0472">Membrane</keyword>
<evidence type="ECO:0000256" key="2">
    <source>
        <dbReference type="ARBA" id="ARBA00010256"/>
    </source>
</evidence>
<dbReference type="Pfam" id="PF01917">
    <property type="entry name" value="Flagellin_arch-type"/>
    <property type="match status" value="1"/>
</dbReference>
<keyword evidence="3 4" id="KW-0974">Archaeal flagellum</keyword>
<dbReference type="GO" id="GO:0097588">
    <property type="term" value="P:archaeal or bacterial-type flagellum-dependent cell motility"/>
    <property type="evidence" value="ECO:0007669"/>
    <property type="project" value="InterPro"/>
</dbReference>
<evidence type="ECO:0000313" key="7">
    <source>
        <dbReference type="Proteomes" id="UP001430455"/>
    </source>
</evidence>
<dbReference type="Proteomes" id="UP001430455">
    <property type="component" value="Unassembled WGS sequence"/>
</dbReference>
<accession>A0AAW4PI58</accession>
<gene>
    <name evidence="6" type="ORF">EGH23_23290</name>
</gene>
<dbReference type="AlphaFoldDB" id="A0AAW4PI58"/>
<organism evidence="6 7">
    <name type="scientific">Haloarcula nitratireducens</name>
    <dbReference type="NCBI Taxonomy" id="2487749"/>
    <lineage>
        <taxon>Archaea</taxon>
        <taxon>Methanobacteriati</taxon>
        <taxon>Methanobacteriota</taxon>
        <taxon>Stenosarchaea group</taxon>
        <taxon>Halobacteria</taxon>
        <taxon>Halobacteriales</taxon>
        <taxon>Haloarculaceae</taxon>
        <taxon>Haloarcula</taxon>
    </lineage>
</organism>
<dbReference type="PANTHER" id="PTHR35903">
    <property type="entry name" value="FLAGELLIN B1"/>
    <property type="match status" value="1"/>
</dbReference>
<evidence type="ECO:0000256" key="1">
    <source>
        <dbReference type="ARBA" id="ARBA00004618"/>
    </source>
</evidence>
<reference evidence="6 7" key="1">
    <citation type="submission" date="2021-06" db="EMBL/GenBank/DDBJ databases">
        <title>Halomicroarcula sp. a new haloarchaeum isolated from saline soil.</title>
        <authorList>
            <person name="Duran-Viseras A."/>
            <person name="Sanchez-Porro C."/>
            <person name="Ventosa A."/>
        </authorList>
    </citation>
    <scope>NUCLEOTIDE SEQUENCE [LARGE SCALE GENOMIC DNA]</scope>
    <source>
        <strain evidence="6 7">F27</strain>
    </source>
</reference>
<protein>
    <recommendedName>
        <fullName evidence="4">Flagellin</fullName>
    </recommendedName>
</protein>
<dbReference type="GO" id="GO:0005198">
    <property type="term" value="F:structural molecule activity"/>
    <property type="evidence" value="ECO:0007669"/>
    <property type="project" value="InterPro"/>
</dbReference>
<feature type="transmembrane region" description="Helical" evidence="5">
    <location>
        <begin position="21"/>
        <end position="45"/>
    </location>
</feature>
<keyword evidence="7" id="KW-1185">Reference proteome</keyword>
<comment type="caution">
    <text evidence="6">The sequence shown here is derived from an EMBL/GenBank/DDBJ whole genome shotgun (WGS) entry which is preliminary data.</text>
</comment>
<dbReference type="GO" id="GO:0097589">
    <property type="term" value="C:archaeal-type flagellum"/>
    <property type="evidence" value="ECO:0007669"/>
    <property type="project" value="UniProtKB-SubCell"/>
</dbReference>
<dbReference type="InterPro" id="IPR013373">
    <property type="entry name" value="Flagellin/pilin_N_arc"/>
</dbReference>
<evidence type="ECO:0000256" key="3">
    <source>
        <dbReference type="ARBA" id="ARBA00022440"/>
    </source>
</evidence>
<comment type="function">
    <text evidence="4">Flagellin is the subunit protein which polymerizes to form the filaments of archaeal flagella.</text>
</comment>
<keyword evidence="5" id="KW-1133">Transmembrane helix</keyword>
<dbReference type="PANTHER" id="PTHR35903:SF1">
    <property type="entry name" value="FLAGELLIN B1"/>
    <property type="match status" value="1"/>
</dbReference>
<dbReference type="NCBIfam" id="TIGR02537">
    <property type="entry name" value="arch_flag_Nterm"/>
    <property type="match status" value="1"/>
</dbReference>
<evidence type="ECO:0000256" key="5">
    <source>
        <dbReference type="SAM" id="Phobius"/>
    </source>
</evidence>
<name>A0AAW4PI58_9EURY</name>
<dbReference type="InterPro" id="IPR002774">
    <property type="entry name" value="Flagellin_arc-type"/>
</dbReference>
<evidence type="ECO:0000256" key="4">
    <source>
        <dbReference type="RuleBase" id="RU361282"/>
    </source>
</evidence>